<dbReference type="PANTHER" id="PTHR10468">
    <property type="entry name" value="PROTEIN O-LINKED-MANNOSE BETA-1,2-N-ACETYLGLUCOSAMINYLTRANSFERASE 1/ALPHA-1,3-MANNOSYL-GLYCOPROTEIN 2-BETA-N-ACETYLGLUCOSAMINYLTRANSFERASE"/>
    <property type="match status" value="1"/>
</dbReference>
<keyword evidence="6" id="KW-0812">Transmembrane</keyword>
<dbReference type="InterPro" id="IPR029044">
    <property type="entry name" value="Nucleotide-diphossugar_trans"/>
</dbReference>
<gene>
    <name evidence="19" type="ORF">GCK32_010895</name>
</gene>
<keyword evidence="11" id="KW-0472">Membrane</keyword>
<protein>
    <recommendedName>
        <fullName evidence="14 17">Alpha-1,3-mannosyl-glycoprotein 2-beta-N-acetylglucosaminyltransferase</fullName>
        <shortName evidence="17">GNT-I</shortName>
        <shortName evidence="17">GlcNAc-T I</shortName>
        <ecNumber evidence="14 17">2.4.1.101</ecNumber>
    </recommendedName>
    <alternativeName>
        <fullName evidence="15 17">N-glycosyl-oligosaccharide-glycoprotein N-acetylglucosaminyltransferase I</fullName>
    </alternativeName>
</protein>
<comment type="subcellular location">
    <subcellularLocation>
        <location evidence="1 17">Golgi apparatus membrane</location>
        <topology evidence="1 17">Single-pass type II membrane protein</topology>
    </subcellularLocation>
</comment>
<evidence type="ECO:0000256" key="7">
    <source>
        <dbReference type="ARBA" id="ARBA00022723"/>
    </source>
</evidence>
<dbReference type="EC" id="2.4.1.101" evidence="14 17"/>
<dbReference type="Gene3D" id="3.90.550.10">
    <property type="entry name" value="Spore Coat Polysaccharide Biosynthesis Protein SpsA, Chain A"/>
    <property type="match status" value="2"/>
</dbReference>
<comment type="function">
    <text evidence="13 17">Initiates complex N-linked carbohydrate formation. Essential for the conversion of high-mannose to hybrid and complex N-glycans.</text>
</comment>
<comment type="cofactor">
    <cofactor evidence="17">
        <name>Mn(2+)</name>
        <dbReference type="ChEBI" id="CHEBI:29035"/>
    </cofactor>
    <text evidence="17">The cofactor is mostly bound to the substrate.</text>
</comment>
<comment type="similarity">
    <text evidence="3 17">Belongs to the glycosyltransferase 13 family.</text>
</comment>
<evidence type="ECO:0000256" key="8">
    <source>
        <dbReference type="ARBA" id="ARBA00022968"/>
    </source>
</evidence>
<dbReference type="GO" id="GO:0006487">
    <property type="term" value="P:protein N-linked glycosylation"/>
    <property type="evidence" value="ECO:0007669"/>
    <property type="project" value="TreeGrafter"/>
</dbReference>
<evidence type="ECO:0000256" key="16">
    <source>
        <dbReference type="ARBA" id="ARBA00049421"/>
    </source>
</evidence>
<evidence type="ECO:0000256" key="1">
    <source>
        <dbReference type="ARBA" id="ARBA00004323"/>
    </source>
</evidence>
<dbReference type="GO" id="GO:0000139">
    <property type="term" value="C:Golgi membrane"/>
    <property type="evidence" value="ECO:0007669"/>
    <property type="project" value="UniProtKB-SubCell"/>
</dbReference>
<evidence type="ECO:0000313" key="19">
    <source>
        <dbReference type="EMBL" id="KAK5976795.1"/>
    </source>
</evidence>
<name>A0AAN8FTY9_TRICO</name>
<comment type="catalytic activity">
    <reaction evidence="16 17">
        <text>N(4)-(alpha-D-Man-(1-&gt;3)-[alpha-D-Man-(1-&gt;3)-[alpha-D-Man-(1-&gt;6)]-alpha-D-Man-(1-&gt;6)]-beta-D-Man-(1-&gt;4)-beta-D-GlcNAc-(1-&gt;4)-beta-D-GlcNAc)-L-asparaginyl-[protein] (N-glucan mannose isomer 5A1,2) + UDP-N-acetyl-alpha-D-glucosamine = N(4)-{beta-D-GlcNAc-(1-&gt;2)-alpha-D-Man-(1-&gt;3)-[alpha-D-Man-(1-&gt;3)-[alpha-D-Man-(1-&gt;6)]-alpha-D-Man-(1-&gt;6)]-beta-D-Man-(1-&gt;4)-beta-D-GlcNAc-(1-&gt;4)-beta-D-GlcNAc}-L-asparaginyl-[protein] + UDP + H(+)</text>
        <dbReference type="Rhea" id="RHEA:11456"/>
        <dbReference type="Rhea" id="RHEA-COMP:14367"/>
        <dbReference type="Rhea" id="RHEA-COMP:14368"/>
        <dbReference type="ChEBI" id="CHEBI:15378"/>
        <dbReference type="ChEBI" id="CHEBI:57705"/>
        <dbReference type="ChEBI" id="CHEBI:58223"/>
        <dbReference type="ChEBI" id="CHEBI:59087"/>
        <dbReference type="ChEBI" id="CHEBI:60625"/>
        <dbReference type="EC" id="2.4.1.101"/>
    </reaction>
</comment>
<evidence type="ECO:0000256" key="13">
    <source>
        <dbReference type="ARBA" id="ARBA00037706"/>
    </source>
</evidence>
<accession>A0AAN8FTY9</accession>
<dbReference type="FunFam" id="3.90.550.10:FF:000252">
    <property type="entry name" value="Protein O-linked-mannose beta-1,2-N-acetylglucosaminyltransferase 1"/>
    <property type="match status" value="1"/>
</dbReference>
<dbReference type="PANTHER" id="PTHR10468:SF0">
    <property type="entry name" value="ALPHA-1,3-MANNOSYL-GLYCOPROTEIN 2-BETA-N-ACETYLGLUCOSAMINYLTRANSFERASE"/>
    <property type="match status" value="1"/>
</dbReference>
<evidence type="ECO:0000256" key="10">
    <source>
        <dbReference type="ARBA" id="ARBA00023034"/>
    </source>
</evidence>
<organism evidence="19 20">
    <name type="scientific">Trichostrongylus colubriformis</name>
    <name type="common">Black scour worm</name>
    <dbReference type="NCBI Taxonomy" id="6319"/>
    <lineage>
        <taxon>Eukaryota</taxon>
        <taxon>Metazoa</taxon>
        <taxon>Ecdysozoa</taxon>
        <taxon>Nematoda</taxon>
        <taxon>Chromadorea</taxon>
        <taxon>Rhabditida</taxon>
        <taxon>Rhabditina</taxon>
        <taxon>Rhabditomorpha</taxon>
        <taxon>Strongyloidea</taxon>
        <taxon>Trichostrongylidae</taxon>
        <taxon>Trichostrongylus</taxon>
    </lineage>
</organism>
<dbReference type="EMBL" id="WIXE01011377">
    <property type="protein sequence ID" value="KAK5976795.1"/>
    <property type="molecule type" value="Genomic_DNA"/>
</dbReference>
<evidence type="ECO:0000256" key="6">
    <source>
        <dbReference type="ARBA" id="ARBA00022692"/>
    </source>
</evidence>
<dbReference type="InterPro" id="IPR004139">
    <property type="entry name" value="Glyco_trans_13"/>
</dbReference>
<keyword evidence="8 17" id="KW-0735">Signal-anchor</keyword>
<dbReference type="SUPFAM" id="SSF53448">
    <property type="entry name" value="Nucleotide-diphospho-sugar transferases"/>
    <property type="match status" value="2"/>
</dbReference>
<dbReference type="Pfam" id="PF03071">
    <property type="entry name" value="GNT-I"/>
    <property type="match status" value="2"/>
</dbReference>
<keyword evidence="9" id="KW-1133">Transmembrane helix</keyword>
<reference evidence="19 20" key="1">
    <citation type="submission" date="2019-10" db="EMBL/GenBank/DDBJ databases">
        <title>Assembly and Annotation for the nematode Trichostrongylus colubriformis.</title>
        <authorList>
            <person name="Martin J."/>
        </authorList>
    </citation>
    <scope>NUCLEOTIDE SEQUENCE [LARGE SCALE GENOMIC DNA]</scope>
    <source>
        <strain evidence="19">G859</strain>
        <tissue evidence="19">Whole worm</tissue>
    </source>
</reference>
<evidence type="ECO:0000256" key="11">
    <source>
        <dbReference type="ARBA" id="ARBA00023136"/>
    </source>
</evidence>
<evidence type="ECO:0000256" key="9">
    <source>
        <dbReference type="ARBA" id="ARBA00022989"/>
    </source>
</evidence>
<evidence type="ECO:0000256" key="12">
    <source>
        <dbReference type="ARBA" id="ARBA00023211"/>
    </source>
</evidence>
<comment type="caution">
    <text evidence="19">The sequence shown here is derived from an EMBL/GenBank/DDBJ whole genome shotgun (WGS) entry which is preliminary data.</text>
</comment>
<keyword evidence="5" id="KW-0808">Transferase</keyword>
<dbReference type="GO" id="GO:0030145">
    <property type="term" value="F:manganese ion binding"/>
    <property type="evidence" value="ECO:0007669"/>
    <property type="project" value="UniProtKB-UniRule"/>
</dbReference>
<keyword evidence="18" id="KW-0175">Coiled coil</keyword>
<evidence type="ECO:0000256" key="2">
    <source>
        <dbReference type="ARBA" id="ARBA00004922"/>
    </source>
</evidence>
<keyword evidence="10 17" id="KW-0333">Golgi apparatus</keyword>
<evidence type="ECO:0000256" key="14">
    <source>
        <dbReference type="ARBA" id="ARBA00038949"/>
    </source>
</evidence>
<comment type="pathway">
    <text evidence="2 17">Protein modification; protein glycosylation.</text>
</comment>
<evidence type="ECO:0000256" key="17">
    <source>
        <dbReference type="RuleBase" id="RU368119"/>
    </source>
</evidence>
<feature type="coiled-coil region" evidence="18">
    <location>
        <begin position="20"/>
        <end position="47"/>
    </location>
</feature>
<keyword evidence="4 17" id="KW-0328">Glycosyltransferase</keyword>
<evidence type="ECO:0000256" key="4">
    <source>
        <dbReference type="ARBA" id="ARBA00022676"/>
    </source>
</evidence>
<evidence type="ECO:0000256" key="18">
    <source>
        <dbReference type="SAM" id="Coils"/>
    </source>
</evidence>
<keyword evidence="7 17" id="KW-0479">Metal-binding</keyword>
<proteinExistence type="inferred from homology"/>
<dbReference type="Proteomes" id="UP001331761">
    <property type="component" value="Unassembled WGS sequence"/>
</dbReference>
<evidence type="ECO:0000256" key="5">
    <source>
        <dbReference type="ARBA" id="ARBA00022679"/>
    </source>
</evidence>
<evidence type="ECO:0000256" key="3">
    <source>
        <dbReference type="ARBA" id="ARBA00006492"/>
    </source>
</evidence>
<evidence type="ECO:0000256" key="15">
    <source>
        <dbReference type="ARBA" id="ARBA00041712"/>
    </source>
</evidence>
<dbReference type="GO" id="GO:0003827">
    <property type="term" value="F:alpha-1,3-mannosylglycoprotein 2-beta-N-acetylglucosaminyltransferase activity"/>
    <property type="evidence" value="ECO:0007669"/>
    <property type="project" value="UniProtKB-UniRule"/>
</dbReference>
<keyword evidence="12 17" id="KW-0464">Manganese</keyword>
<dbReference type="InterPro" id="IPR052261">
    <property type="entry name" value="Glycosyltransferase_13"/>
</dbReference>
<keyword evidence="20" id="KW-1185">Reference proteome</keyword>
<evidence type="ECO:0000313" key="20">
    <source>
        <dbReference type="Proteomes" id="UP001331761"/>
    </source>
</evidence>
<sequence>MDCAVCKARVKALRMPTDDIEKLSQAAAFLSDQVRQNQEEIQRIKANVIRLSASISLQKVEERVTRLITNRRWTEPIAVVVFACNRPLAISNLVKRLIWLRPSKEQFPITVSQDCDDIGVQKALDEFGEEIQYVKHKSAQEAKVVVPKEHKRFATYYYIARHYKLALEHIFDTLGHSSAILLEDDLDISVDFFEYFLATRYLLDKDPKLFCVSAWNDNGKHKSAQEAKVVVPKEHKRFATYYYIARHYKLALEHIFDTLGHSSAILLEDDLDISVDFFEYFLATRYLLDKDPKLFCVSAWNDNGKIGNINLQATSLLYRSDFFPGLGWMMTSQLWKELQPKWPRGFWDDWLREPENRRGRQCIRPEVSRTGMTPSGKKGASKGLFFDKHLAKVVLNTDNVSFTAMNLDYLLNPTYNISFNRDVYQNSELMSIDDAVALAAGTNGAGRSVSMTCSLWSTAAISGICTSELDTIWRANVPCVEAHKVLSDVQQGKEILADLK</sequence>
<dbReference type="AlphaFoldDB" id="A0AAN8FTY9"/>